<dbReference type="EMBL" id="VICC01000001">
    <property type="protein sequence ID" value="TQD63537.1"/>
    <property type="molecule type" value="Genomic_DNA"/>
</dbReference>
<gene>
    <name evidence="1" type="ORF">FK267_02940</name>
</gene>
<name>A0A508BQT0_9ACTO</name>
<dbReference type="Proteomes" id="UP000317942">
    <property type="component" value="Unassembled WGS sequence"/>
</dbReference>
<dbReference type="RefSeq" id="WP_141406216.1">
    <property type="nucleotide sequence ID" value="NZ_CP066060.1"/>
</dbReference>
<dbReference type="GeneID" id="64214229"/>
<dbReference type="InterPro" id="IPR025332">
    <property type="entry name" value="DUF4238"/>
</dbReference>
<evidence type="ECO:0008006" key="3">
    <source>
        <dbReference type="Google" id="ProtNLM"/>
    </source>
</evidence>
<evidence type="ECO:0000313" key="1">
    <source>
        <dbReference type="EMBL" id="TQD63537.1"/>
    </source>
</evidence>
<evidence type="ECO:0000313" key="2">
    <source>
        <dbReference type="Proteomes" id="UP000317942"/>
    </source>
</evidence>
<dbReference type="AlphaFoldDB" id="A0A508BQT0"/>
<accession>A0A508BQT0</accession>
<proteinExistence type="predicted"/>
<dbReference type="Pfam" id="PF14022">
    <property type="entry name" value="DUF4238"/>
    <property type="match status" value="1"/>
</dbReference>
<reference evidence="1 2" key="1">
    <citation type="submission" date="2019-06" db="EMBL/GenBank/DDBJ databases">
        <title>Draft genome sequence of Actinomyces oris CCUG 34288T.</title>
        <authorList>
            <person name="Salva-Serra F."/>
            <person name="Cardew S."/>
            <person name="Moore E."/>
        </authorList>
    </citation>
    <scope>NUCLEOTIDE SEQUENCE [LARGE SCALE GENOMIC DNA]</scope>
    <source>
        <strain evidence="1 2">CCUG 34288</strain>
    </source>
</reference>
<comment type="caution">
    <text evidence="1">The sequence shown here is derived from an EMBL/GenBank/DDBJ whole genome shotgun (WGS) entry which is preliminary data.</text>
</comment>
<protein>
    <recommendedName>
        <fullName evidence="3">DUF4238 domain-containing protein</fullName>
    </recommendedName>
</protein>
<organism evidence="1 2">
    <name type="scientific">Actinomyces oris</name>
    <dbReference type="NCBI Taxonomy" id="544580"/>
    <lineage>
        <taxon>Bacteria</taxon>
        <taxon>Bacillati</taxon>
        <taxon>Actinomycetota</taxon>
        <taxon>Actinomycetes</taxon>
        <taxon>Actinomycetales</taxon>
        <taxon>Actinomycetaceae</taxon>
        <taxon>Actinomyces</taxon>
    </lineage>
</organism>
<sequence>MAKDHFIPAALLGRFSEDESGPLRQRRLHVVSRHTPGRVTTAASIGYKKRLYDVDQDFFQTSQGRAIDKLWDAYEPQLPRVLDDLIAGTLSASDWIRILVPFVAATFARDRSYEARIVARLKEEGVEDPQTEAPDLFDKTNLNLNRLVEMNRFAARAIVCEWYVFELDGDIVIPDLGFGFDLLSDPDEEPERVGFMLPVGRRHILELMPVTERVLATRSVDGTWQVPLVHARSAGSSVDLNRCLCQCAQDFVAGTEAAIESISATDLSTFGPSQIEKVLGQWPFNIDTLVLAGLHAPVDKLLHDEPLDLDEWLLDRFEGVTELDSRIDFRFARTARRLPVSCFLATDGSTIRLRAHSNDQRR</sequence>